<gene>
    <name evidence="6" type="ORF">A6R68_17976</name>
</gene>
<keyword evidence="4 5" id="KW-0472">Membrane</keyword>
<dbReference type="Pfam" id="PF00083">
    <property type="entry name" value="Sugar_tr"/>
    <property type="match status" value="1"/>
</dbReference>
<feature type="transmembrane region" description="Helical" evidence="5">
    <location>
        <begin position="175"/>
        <end position="196"/>
    </location>
</feature>
<keyword evidence="7" id="KW-1185">Reference proteome</keyword>
<evidence type="ECO:0000256" key="5">
    <source>
        <dbReference type="SAM" id="Phobius"/>
    </source>
</evidence>
<feature type="transmembrane region" description="Helical" evidence="5">
    <location>
        <begin position="228"/>
        <end position="251"/>
    </location>
</feature>
<dbReference type="InterPro" id="IPR036259">
    <property type="entry name" value="MFS_trans_sf"/>
</dbReference>
<dbReference type="Gene3D" id="1.20.1250.20">
    <property type="entry name" value="MFS general substrate transporter like domains"/>
    <property type="match status" value="2"/>
</dbReference>
<name>A0A1A6HD57_NEOLE</name>
<feature type="transmembrane region" description="Helical" evidence="5">
    <location>
        <begin position="47"/>
        <end position="65"/>
    </location>
</feature>
<dbReference type="InterPro" id="IPR005828">
    <property type="entry name" value="MFS_sugar_transport-like"/>
</dbReference>
<dbReference type="GO" id="GO:0022857">
    <property type="term" value="F:transmembrane transporter activity"/>
    <property type="evidence" value="ECO:0007669"/>
    <property type="project" value="InterPro"/>
</dbReference>
<sequence>MAGHLVACLLCGLFSDRYYAQATTMAGHLVACLLCGLSSDRFGRKPLVVYSCLAYGILGSCCAFAPNFSLYCVLRFLLSASISNIIINSSNLDWHMLQLVVALPYFIFFIVFWYALQSKLKEDENSTSKHFGIKDIIINPMMRKIVLCYSSVFFAELFSNFGILLDIRILGKNIFLNQILLGAVDIPCKLLTYFIMRNVSRRPSVVFSLLTTGSCIIITIFLPEEMHVLRLIVFLLGKGSFATFNCVSVAYTQELSPTVL</sequence>
<evidence type="ECO:0000256" key="1">
    <source>
        <dbReference type="ARBA" id="ARBA00004141"/>
    </source>
</evidence>
<protein>
    <recommendedName>
        <fullName evidence="8">Major facilitator superfamily (MFS) profile domain-containing protein</fullName>
    </recommendedName>
</protein>
<proteinExistence type="predicted"/>
<dbReference type="STRING" id="56216.A0A1A6HD57"/>
<feature type="non-terminal residue" evidence="6">
    <location>
        <position position="260"/>
    </location>
</feature>
<evidence type="ECO:0000313" key="6">
    <source>
        <dbReference type="EMBL" id="OBS75572.1"/>
    </source>
</evidence>
<feature type="transmembrane region" description="Helical" evidence="5">
    <location>
        <begin position="203"/>
        <end position="222"/>
    </location>
</feature>
<comment type="subcellular location">
    <subcellularLocation>
        <location evidence="1">Membrane</location>
        <topology evidence="1">Multi-pass membrane protein</topology>
    </subcellularLocation>
</comment>
<dbReference type="EMBL" id="LZPO01036461">
    <property type="protein sequence ID" value="OBS75572.1"/>
    <property type="molecule type" value="Genomic_DNA"/>
</dbReference>
<evidence type="ECO:0000256" key="3">
    <source>
        <dbReference type="ARBA" id="ARBA00022989"/>
    </source>
</evidence>
<dbReference type="PANTHER" id="PTHR24064">
    <property type="entry name" value="SOLUTE CARRIER FAMILY 22 MEMBER"/>
    <property type="match status" value="1"/>
</dbReference>
<feature type="transmembrane region" description="Helical" evidence="5">
    <location>
        <begin position="146"/>
        <end position="169"/>
    </location>
</feature>
<dbReference type="Proteomes" id="UP000092124">
    <property type="component" value="Unassembled WGS sequence"/>
</dbReference>
<reference evidence="6 7" key="1">
    <citation type="submission" date="2016-06" db="EMBL/GenBank/DDBJ databases">
        <title>The Draft Genome Sequence and Annotation of the Desert Woodrat Neotoma lepida.</title>
        <authorList>
            <person name="Campbell M."/>
            <person name="Oakeson K.F."/>
            <person name="Yandell M."/>
            <person name="Halpert J.R."/>
            <person name="Dearing D."/>
        </authorList>
    </citation>
    <scope>NUCLEOTIDE SEQUENCE [LARGE SCALE GENOMIC DNA]</scope>
    <source>
        <strain evidence="6">417</strain>
        <tissue evidence="6">Liver</tissue>
    </source>
</reference>
<keyword evidence="3 5" id="KW-1133">Transmembrane helix</keyword>
<accession>A0A1A6HD57</accession>
<evidence type="ECO:0008006" key="8">
    <source>
        <dbReference type="Google" id="ProtNLM"/>
    </source>
</evidence>
<comment type="caution">
    <text evidence="6">The sequence shown here is derived from an EMBL/GenBank/DDBJ whole genome shotgun (WGS) entry which is preliminary data.</text>
</comment>
<evidence type="ECO:0000256" key="2">
    <source>
        <dbReference type="ARBA" id="ARBA00022692"/>
    </source>
</evidence>
<dbReference type="SUPFAM" id="SSF103473">
    <property type="entry name" value="MFS general substrate transporter"/>
    <property type="match status" value="1"/>
</dbReference>
<dbReference type="OrthoDB" id="2544694at2759"/>
<dbReference type="GO" id="GO:0016020">
    <property type="term" value="C:membrane"/>
    <property type="evidence" value="ECO:0007669"/>
    <property type="project" value="UniProtKB-SubCell"/>
</dbReference>
<evidence type="ECO:0000313" key="7">
    <source>
        <dbReference type="Proteomes" id="UP000092124"/>
    </source>
</evidence>
<evidence type="ECO:0000256" key="4">
    <source>
        <dbReference type="ARBA" id="ARBA00023136"/>
    </source>
</evidence>
<feature type="transmembrane region" description="Helical" evidence="5">
    <location>
        <begin position="96"/>
        <end position="116"/>
    </location>
</feature>
<keyword evidence="2 5" id="KW-0812">Transmembrane</keyword>
<dbReference type="AlphaFoldDB" id="A0A1A6HD57"/>
<organism evidence="6 7">
    <name type="scientific">Neotoma lepida</name>
    <name type="common">Desert woodrat</name>
    <dbReference type="NCBI Taxonomy" id="56216"/>
    <lineage>
        <taxon>Eukaryota</taxon>
        <taxon>Metazoa</taxon>
        <taxon>Chordata</taxon>
        <taxon>Craniata</taxon>
        <taxon>Vertebrata</taxon>
        <taxon>Euteleostomi</taxon>
        <taxon>Mammalia</taxon>
        <taxon>Eutheria</taxon>
        <taxon>Euarchontoglires</taxon>
        <taxon>Glires</taxon>
        <taxon>Rodentia</taxon>
        <taxon>Myomorpha</taxon>
        <taxon>Muroidea</taxon>
        <taxon>Cricetidae</taxon>
        <taxon>Neotominae</taxon>
        <taxon>Neotoma</taxon>
    </lineage>
</organism>